<dbReference type="RefSeq" id="WP_244987642.1">
    <property type="nucleotide sequence ID" value="NZ_AP019781.1"/>
</dbReference>
<dbReference type="Proteomes" id="UP000824969">
    <property type="component" value="Chromosome"/>
</dbReference>
<evidence type="ECO:0000313" key="3">
    <source>
        <dbReference type="Proteomes" id="UP000824969"/>
    </source>
</evidence>
<dbReference type="GeneID" id="66131177"/>
<dbReference type="EMBL" id="AP019781">
    <property type="protein sequence ID" value="BBL68469.1"/>
    <property type="molecule type" value="Genomic_DNA"/>
</dbReference>
<reference evidence="2 3" key="1">
    <citation type="submission" date="2019-06" db="EMBL/GenBank/DDBJ databases">
        <title>Complete genome sequence of Methanoculleus chikugoensis strain MG62.</title>
        <authorList>
            <person name="Asakawa S."/>
            <person name="Dianou D."/>
        </authorList>
    </citation>
    <scope>NUCLEOTIDE SEQUENCE [LARGE SCALE GENOMIC DNA]</scope>
    <source>
        <strain evidence="2 3">MG62</strain>
    </source>
</reference>
<protein>
    <submittedName>
        <fullName evidence="2">Uncharacterized protein</fullName>
    </submittedName>
</protein>
<keyword evidence="1" id="KW-0812">Transmembrane</keyword>
<gene>
    <name evidence="2" type="ORF">MchiMG62_16500</name>
</gene>
<keyword evidence="1" id="KW-1133">Transmembrane helix</keyword>
<keyword evidence="1" id="KW-0472">Membrane</keyword>
<accession>A0ABN5XN55</accession>
<evidence type="ECO:0000313" key="2">
    <source>
        <dbReference type="EMBL" id="BBL68469.1"/>
    </source>
</evidence>
<evidence type="ECO:0000256" key="1">
    <source>
        <dbReference type="SAM" id="Phobius"/>
    </source>
</evidence>
<sequence length="60" mass="6401">MNLRVLEVLAAFGCLALFVVLLVTLPDLMVEMKGFAYVAALVAFIAALSIAGYLIDKKVA</sequence>
<keyword evidence="3" id="KW-1185">Reference proteome</keyword>
<feature type="transmembrane region" description="Helical" evidence="1">
    <location>
        <begin position="5"/>
        <end position="23"/>
    </location>
</feature>
<name>A0ABN5XN55_9EURY</name>
<organism evidence="2 3">
    <name type="scientific">Methanoculleus chikugoensis</name>
    <dbReference type="NCBI Taxonomy" id="118126"/>
    <lineage>
        <taxon>Archaea</taxon>
        <taxon>Methanobacteriati</taxon>
        <taxon>Methanobacteriota</taxon>
        <taxon>Stenosarchaea group</taxon>
        <taxon>Methanomicrobia</taxon>
        <taxon>Methanomicrobiales</taxon>
        <taxon>Methanomicrobiaceae</taxon>
        <taxon>Methanoculleus</taxon>
    </lineage>
</organism>
<proteinExistence type="predicted"/>
<feature type="transmembrane region" description="Helical" evidence="1">
    <location>
        <begin position="35"/>
        <end position="55"/>
    </location>
</feature>